<comment type="function">
    <text evidence="1 6">Required for the transposition of the insertion element.</text>
</comment>
<accession>A0ABR4SHZ9</accession>
<keyword evidence="3 6" id="KW-0815">Transposition</keyword>
<dbReference type="PANTHER" id="PTHR33217:SF8">
    <property type="entry name" value="MUTATOR FAMILY TRANSPOSASE"/>
    <property type="match status" value="1"/>
</dbReference>
<evidence type="ECO:0000256" key="5">
    <source>
        <dbReference type="ARBA" id="ARBA00023172"/>
    </source>
</evidence>
<keyword evidence="8" id="KW-1185">Reference proteome</keyword>
<evidence type="ECO:0000313" key="7">
    <source>
        <dbReference type="EMBL" id="KDS92811.1"/>
    </source>
</evidence>
<evidence type="ECO:0000256" key="4">
    <source>
        <dbReference type="ARBA" id="ARBA00023125"/>
    </source>
</evidence>
<reference evidence="7 8" key="1">
    <citation type="submission" date="2014-01" db="EMBL/GenBank/DDBJ databases">
        <title>Draft genome sequence of the multidrug-resistant clinical isolate Dermabacter hominis 1368.</title>
        <authorList>
            <person name="Albersmeier A."/>
            <person name="Bomholt C."/>
            <person name="Glaub A."/>
            <person name="Ruckert C."/>
            <person name="Soriano F."/>
            <person name="Fernandez-Natal I."/>
            <person name="Tauch A."/>
        </authorList>
    </citation>
    <scope>NUCLEOTIDE SEQUENCE [LARGE SCALE GENOMIC DNA]</scope>
    <source>
        <strain evidence="7 8">1368</strain>
    </source>
</reference>
<organism evidence="7 8">
    <name type="scientific">Dermabacter hominis 1368</name>
    <dbReference type="NCBI Taxonomy" id="1450519"/>
    <lineage>
        <taxon>Bacteria</taxon>
        <taxon>Bacillati</taxon>
        <taxon>Actinomycetota</taxon>
        <taxon>Actinomycetes</taxon>
        <taxon>Micrococcales</taxon>
        <taxon>Dermabacteraceae</taxon>
        <taxon>Dermabacter</taxon>
    </lineage>
</organism>
<dbReference type="EMBL" id="JDRS01000015">
    <property type="protein sequence ID" value="KDS92811.1"/>
    <property type="molecule type" value="Genomic_DNA"/>
</dbReference>
<evidence type="ECO:0000256" key="1">
    <source>
        <dbReference type="ARBA" id="ARBA00002190"/>
    </source>
</evidence>
<keyword evidence="6" id="KW-0814">Transposable element</keyword>
<dbReference type="InterPro" id="IPR001207">
    <property type="entry name" value="Transposase_mutator"/>
</dbReference>
<evidence type="ECO:0000313" key="8">
    <source>
        <dbReference type="Proteomes" id="UP000030182"/>
    </source>
</evidence>
<name>A0ABR4SHZ9_9MICO</name>
<evidence type="ECO:0000256" key="2">
    <source>
        <dbReference type="ARBA" id="ARBA00010961"/>
    </source>
</evidence>
<keyword evidence="4 6" id="KW-0238">DNA-binding</keyword>
<comment type="similarity">
    <text evidence="2 6">Belongs to the transposase mutator family.</text>
</comment>
<keyword evidence="5 6" id="KW-0233">DNA recombination</keyword>
<dbReference type="PROSITE" id="PS01007">
    <property type="entry name" value="TRANSPOSASE_MUTATOR"/>
    <property type="match status" value="1"/>
</dbReference>
<dbReference type="Proteomes" id="UP000030182">
    <property type="component" value="Unassembled WGS sequence"/>
</dbReference>
<proteinExistence type="inferred from homology"/>
<comment type="caution">
    <text evidence="7">The sequence shown here is derived from an EMBL/GenBank/DDBJ whole genome shotgun (WGS) entry which is preliminary data.</text>
</comment>
<dbReference type="Pfam" id="PF00872">
    <property type="entry name" value="Transposase_mut"/>
    <property type="match status" value="1"/>
</dbReference>
<evidence type="ECO:0000256" key="6">
    <source>
        <dbReference type="RuleBase" id="RU365089"/>
    </source>
</evidence>
<dbReference type="PANTHER" id="PTHR33217">
    <property type="entry name" value="TRANSPOSASE FOR INSERTION SEQUENCE ELEMENT IS1081"/>
    <property type="match status" value="1"/>
</dbReference>
<evidence type="ECO:0000256" key="3">
    <source>
        <dbReference type="ARBA" id="ARBA00022578"/>
    </source>
</evidence>
<sequence length="247" mass="27888">MYPVILIDAIVLKIRSGQVANRPVYVAMGITVDGQRDVLGLWVGPSGGEGAKQWMNMMSELRNRGILDACIVCCDGLRGLPEAITATWPQAVVQTCVVHLVRNSLRYASKKHWSAITRELRDVYTAPSIDAAEDAFEQFAATWEGQYPAMVGMWRRSWEEFTPFLAFPVEIRRLIYTTNGIESLNARFRAAMRRRGHFPDEQSALKVLYLTCLERRPNRANPTGQIAGWKKILNVLAMTYGERITNP</sequence>
<gene>
    <name evidence="7" type="ORF">DHOM_09130</name>
</gene>
<protein>
    <recommendedName>
        <fullName evidence="6">Mutator family transposase</fullName>
    </recommendedName>
</protein>
<dbReference type="NCBIfam" id="NF033543">
    <property type="entry name" value="transpos_IS256"/>
    <property type="match status" value="1"/>
</dbReference>